<dbReference type="Gene3D" id="3.40.50.300">
    <property type="entry name" value="P-loop containing nucleotide triphosphate hydrolases"/>
    <property type="match status" value="1"/>
</dbReference>
<sequence>MPVLTDAGYEVVTGETVADAVAAIQGAFSSGSFPIVVADSNTQGLDKWITAVASMDGGPDVSVLTQEDHAQHIVHDNIVAVPMPFTLSQLAEEAALTPVDQQWAEVSWPEDDQETKVEQDQAPTPALPDLPAFGDQSAQGSPQQEYSALRDTSAQEPVDDVWDATAAHRQRLAQQREQTEPTDPVAAQPEHDPYAQPPMPDQPVDYRPEPQEDDVYANGLNLETPSPVVPSPAPQPPRRPNRRTQASTPPPVQPHQPQQQYAAPPQQPVQRRPVEYGQRGIRKARVRTRQAPMIFVSGAKGGIGKTTFARQLAITSAAHGYRTVLIDGDLGQANVPKFLKMDTRGYKVPTISDFALGDASLEEVVITSDVIDELRPDNATPVPDKLSVVLAPGSDDLDVNSVTAQHYIQVIADVRERFDMVIFDSQIMKTTDEFKLTGSVIIPEVRDNGAFFLGLADDSTSALEDLVDRISVMVQQNIDRRRILVAMNNVTPLRAATRRIDEKLQKMIHGRIGVYVGIINNDQQVWSRMIAGEPDLNNRQIDQVVYRALFRATGYEKFDQQFDTDTLAPDEKEVAAKKPGLFSRLFGRG</sequence>
<dbReference type="Pfam" id="PF13614">
    <property type="entry name" value="AAA_31"/>
    <property type="match status" value="1"/>
</dbReference>
<feature type="compositionally biased region" description="Pro residues" evidence="3">
    <location>
        <begin position="227"/>
        <end position="238"/>
    </location>
</feature>
<comment type="caution">
    <text evidence="5">The sequence shown here is derived from an EMBL/GenBank/DDBJ whole genome shotgun (WGS) entry which is preliminary data.</text>
</comment>
<evidence type="ECO:0000256" key="1">
    <source>
        <dbReference type="ARBA" id="ARBA00022741"/>
    </source>
</evidence>
<dbReference type="InterPro" id="IPR027417">
    <property type="entry name" value="P-loop_NTPase"/>
</dbReference>
<evidence type="ECO:0000313" key="6">
    <source>
        <dbReference type="Proteomes" id="UP001501461"/>
    </source>
</evidence>
<dbReference type="InterPro" id="IPR025669">
    <property type="entry name" value="AAA_dom"/>
</dbReference>
<keyword evidence="2" id="KW-0067">ATP-binding</keyword>
<keyword evidence="1" id="KW-0547">Nucleotide-binding</keyword>
<dbReference type="InterPro" id="IPR050625">
    <property type="entry name" value="ParA/MinD_ATPase"/>
</dbReference>
<keyword evidence="6" id="KW-1185">Reference proteome</keyword>
<feature type="compositionally biased region" description="Polar residues" evidence="3">
    <location>
        <begin position="136"/>
        <end position="155"/>
    </location>
</feature>
<dbReference type="Proteomes" id="UP001501461">
    <property type="component" value="Unassembled WGS sequence"/>
</dbReference>
<feature type="compositionally biased region" description="Low complexity" evidence="3">
    <location>
        <begin position="255"/>
        <end position="271"/>
    </location>
</feature>
<feature type="domain" description="AAA" evidence="4">
    <location>
        <begin position="293"/>
        <end position="425"/>
    </location>
</feature>
<dbReference type="EMBL" id="BAAAMN010000014">
    <property type="protein sequence ID" value="GAA2031279.1"/>
    <property type="molecule type" value="Genomic_DNA"/>
</dbReference>
<dbReference type="SUPFAM" id="SSF52540">
    <property type="entry name" value="P-loop containing nucleoside triphosphate hydrolases"/>
    <property type="match status" value="1"/>
</dbReference>
<accession>A0ABN2U7K3</accession>
<protein>
    <recommendedName>
        <fullName evidence="4">AAA domain-containing protein</fullName>
    </recommendedName>
</protein>
<gene>
    <name evidence="5" type="ORF">GCM10009720_09440</name>
</gene>
<evidence type="ECO:0000256" key="3">
    <source>
        <dbReference type="SAM" id="MobiDB-lite"/>
    </source>
</evidence>
<evidence type="ECO:0000256" key="2">
    <source>
        <dbReference type="ARBA" id="ARBA00022840"/>
    </source>
</evidence>
<evidence type="ECO:0000259" key="4">
    <source>
        <dbReference type="Pfam" id="PF13614"/>
    </source>
</evidence>
<dbReference type="PANTHER" id="PTHR43384">
    <property type="entry name" value="SEPTUM SITE-DETERMINING PROTEIN MIND HOMOLOG, CHLOROPLASTIC-RELATED"/>
    <property type="match status" value="1"/>
</dbReference>
<reference evidence="5 6" key="1">
    <citation type="journal article" date="2019" name="Int. J. Syst. Evol. Microbiol.">
        <title>The Global Catalogue of Microorganisms (GCM) 10K type strain sequencing project: providing services to taxonomists for standard genome sequencing and annotation.</title>
        <authorList>
            <consortium name="The Broad Institute Genomics Platform"/>
            <consortium name="The Broad Institute Genome Sequencing Center for Infectious Disease"/>
            <person name="Wu L."/>
            <person name="Ma J."/>
        </authorList>
    </citation>
    <scope>NUCLEOTIDE SEQUENCE [LARGE SCALE GENOMIC DNA]</scope>
    <source>
        <strain evidence="5 6">JCM 13595</strain>
    </source>
</reference>
<dbReference type="PANTHER" id="PTHR43384:SF6">
    <property type="entry name" value="SEPTUM SITE-DETERMINING PROTEIN MIND HOMOLOG, CHLOROPLASTIC"/>
    <property type="match status" value="1"/>
</dbReference>
<evidence type="ECO:0000313" key="5">
    <source>
        <dbReference type="EMBL" id="GAA2031279.1"/>
    </source>
</evidence>
<name>A0ABN2U7K3_9MICC</name>
<feature type="region of interest" description="Disordered" evidence="3">
    <location>
        <begin position="107"/>
        <end position="282"/>
    </location>
</feature>
<organism evidence="5 6">
    <name type="scientific">Yaniella flava</name>
    <dbReference type="NCBI Taxonomy" id="287930"/>
    <lineage>
        <taxon>Bacteria</taxon>
        <taxon>Bacillati</taxon>
        <taxon>Actinomycetota</taxon>
        <taxon>Actinomycetes</taxon>
        <taxon>Micrococcales</taxon>
        <taxon>Micrococcaceae</taxon>
        <taxon>Yaniella</taxon>
    </lineage>
</organism>
<proteinExistence type="predicted"/>